<proteinExistence type="predicted"/>
<evidence type="ECO:0008006" key="3">
    <source>
        <dbReference type="Google" id="ProtNLM"/>
    </source>
</evidence>
<organism evidence="1 2">
    <name type="scientific">Heliomicrobium undosum</name>
    <dbReference type="NCBI Taxonomy" id="121734"/>
    <lineage>
        <taxon>Bacteria</taxon>
        <taxon>Bacillati</taxon>
        <taxon>Bacillota</taxon>
        <taxon>Clostridia</taxon>
        <taxon>Eubacteriales</taxon>
        <taxon>Heliobacteriaceae</taxon>
        <taxon>Heliomicrobium</taxon>
    </lineage>
</organism>
<gene>
    <name evidence="1" type="ORF">GTO91_09940</name>
</gene>
<dbReference type="OrthoDB" id="2019742at2"/>
<dbReference type="EMBL" id="WXEY01000009">
    <property type="protein sequence ID" value="MZP30025.1"/>
    <property type="molecule type" value="Genomic_DNA"/>
</dbReference>
<reference evidence="1 2" key="1">
    <citation type="submission" date="2020-01" db="EMBL/GenBank/DDBJ databases">
        <title>Whole-genome sequence of Heliobacterium undosum DSM 13378.</title>
        <authorList>
            <person name="Kyndt J.A."/>
            <person name="Meyer T.E."/>
        </authorList>
    </citation>
    <scope>NUCLEOTIDE SEQUENCE [LARGE SCALE GENOMIC DNA]</scope>
    <source>
        <strain evidence="1 2">DSM 13378</strain>
    </source>
</reference>
<name>A0A845L4Q3_9FIRM</name>
<dbReference type="RefSeq" id="WP_161258550.1">
    <property type="nucleotide sequence ID" value="NZ_WXEY01000009.1"/>
</dbReference>
<evidence type="ECO:0000313" key="2">
    <source>
        <dbReference type="Proteomes" id="UP000463470"/>
    </source>
</evidence>
<evidence type="ECO:0000313" key="1">
    <source>
        <dbReference type="EMBL" id="MZP30025.1"/>
    </source>
</evidence>
<keyword evidence="2" id="KW-1185">Reference proteome</keyword>
<accession>A0A845L4Q3</accession>
<dbReference type="AlphaFoldDB" id="A0A845L4Q3"/>
<comment type="caution">
    <text evidence="1">The sequence shown here is derived from an EMBL/GenBank/DDBJ whole genome shotgun (WGS) entry which is preliminary data.</text>
</comment>
<dbReference type="Proteomes" id="UP000463470">
    <property type="component" value="Unassembled WGS sequence"/>
</dbReference>
<sequence>MNYGSDFAWWRMPGVEKWCRNIADDLLAPRSVFLLFPRYCPPEAVQRLSEAICDQIPYTNIHEYWINPANAKGRSPATLLADSLRWPSRKTNGRLGPRELIYSDDWPSLTVITGLEGLPPEEQALWGRFISGWNDAAHGAPSDVARRVLLFPIHGESAFTPPADVRLAVRRFWNPLSQLELTYLLRTALRESSEANWHWAEAVWTELSGGDPQLLERLLTQCIACERDEWGVLTEYGRDLGWNPSQLEKLGAVKATRLSYPSRMRNLGAPPKEFEALWRAGAIVYTPERGMELHAAAAALVGLRQELDQRIWRGQARFLFPVIDAVRFDLCRSLTRLFGEQWIHFADQDRGDLQSTPDGPITQFGHLLCVIRAPQAYFPGVDKNALEASVDILRKARNQLAHYVPLTRAVFEELLSTIQRLDNLL</sequence>
<protein>
    <recommendedName>
        <fullName evidence="3">Swt1-like HEPN domain-containing protein</fullName>
    </recommendedName>
</protein>